<comment type="similarity">
    <text evidence="1 8">Belongs to the bacterial histone-like protein family.</text>
</comment>
<evidence type="ECO:0000256" key="4">
    <source>
        <dbReference type="ARBA" id="ARBA00023015"/>
    </source>
</evidence>
<evidence type="ECO:0000313" key="10">
    <source>
        <dbReference type="Proteomes" id="UP000463975"/>
    </source>
</evidence>
<dbReference type="RefSeq" id="WP_160618792.1">
    <property type="nucleotide sequence ID" value="NZ_CP047652.1"/>
</dbReference>
<dbReference type="GO" id="GO:0030527">
    <property type="term" value="F:structural constituent of chromatin"/>
    <property type="evidence" value="ECO:0007669"/>
    <property type="project" value="InterPro"/>
</dbReference>
<dbReference type="InterPro" id="IPR000119">
    <property type="entry name" value="Hist_DNA-bd"/>
</dbReference>
<dbReference type="KEGG" id="bomb:GT348_05095"/>
<dbReference type="GO" id="GO:0009893">
    <property type="term" value="P:positive regulation of metabolic process"/>
    <property type="evidence" value="ECO:0007669"/>
    <property type="project" value="UniProtKB-ARBA"/>
</dbReference>
<evidence type="ECO:0000256" key="1">
    <source>
        <dbReference type="ARBA" id="ARBA00010529"/>
    </source>
</evidence>
<keyword evidence="7" id="KW-0233">DNA recombination</keyword>
<evidence type="ECO:0000256" key="2">
    <source>
        <dbReference type="ARBA" id="ARBA00018329"/>
    </source>
</evidence>
<organism evidence="9 10">
    <name type="scientific">Aristophania vespae</name>
    <dbReference type="NCBI Taxonomy" id="2697033"/>
    <lineage>
        <taxon>Bacteria</taxon>
        <taxon>Pseudomonadati</taxon>
        <taxon>Pseudomonadota</taxon>
        <taxon>Alphaproteobacteria</taxon>
        <taxon>Acetobacterales</taxon>
        <taxon>Acetobacteraceae</taxon>
        <taxon>Aristophania</taxon>
    </lineage>
</organism>
<accession>A0A6P1NBH5</accession>
<dbReference type="GO" id="GO:0006355">
    <property type="term" value="P:regulation of DNA-templated transcription"/>
    <property type="evidence" value="ECO:0007669"/>
    <property type="project" value="InterPro"/>
</dbReference>
<gene>
    <name evidence="9" type="ORF">GT348_05095</name>
</gene>
<dbReference type="CDD" id="cd13835">
    <property type="entry name" value="IHF_A"/>
    <property type="match status" value="1"/>
</dbReference>
<dbReference type="GO" id="GO:0005829">
    <property type="term" value="C:cytosol"/>
    <property type="evidence" value="ECO:0007669"/>
    <property type="project" value="TreeGrafter"/>
</dbReference>
<keyword evidence="10" id="KW-1185">Reference proteome</keyword>
<dbReference type="GO" id="GO:0003677">
    <property type="term" value="F:DNA binding"/>
    <property type="evidence" value="ECO:0007669"/>
    <property type="project" value="UniProtKB-KW"/>
</dbReference>
<keyword evidence="3" id="KW-0810">Translation regulation</keyword>
<sequence length="96" mass="10770">MGTVTRNSLVELLQHEVGLSRLQASSFVEAMLGLFIETLIQGDNLKIVGFGTFGTREKAARMGRNPRSGEEALITARRVPYFRPSQTLRDRVNYTK</sequence>
<reference evidence="9 10" key="1">
    <citation type="submission" date="2020-01" db="EMBL/GenBank/DDBJ databases">
        <title>Genome sequencing of strain KACC 21507.</title>
        <authorList>
            <person name="Heo J."/>
            <person name="Kim S.-J."/>
            <person name="Kim J.-S."/>
            <person name="Hong S.-B."/>
            <person name="Kwon S.-W."/>
        </authorList>
    </citation>
    <scope>NUCLEOTIDE SEQUENCE [LARGE SCALE GENOMIC DNA]</scope>
    <source>
        <strain evidence="9 10">KACC 21507</strain>
    </source>
</reference>
<evidence type="ECO:0000313" key="9">
    <source>
        <dbReference type="EMBL" id="QHI95716.1"/>
    </source>
</evidence>
<keyword evidence="5" id="KW-0238">DNA-binding</keyword>
<name>A0A6P1NBH5_9PROT</name>
<dbReference type="Gene3D" id="4.10.520.10">
    <property type="entry name" value="IHF-like DNA-binding proteins"/>
    <property type="match status" value="1"/>
</dbReference>
<evidence type="ECO:0000256" key="6">
    <source>
        <dbReference type="ARBA" id="ARBA00023163"/>
    </source>
</evidence>
<dbReference type="PANTHER" id="PTHR33175">
    <property type="entry name" value="DNA-BINDING PROTEIN HU"/>
    <property type="match status" value="1"/>
</dbReference>
<dbReference type="InterPro" id="IPR005684">
    <property type="entry name" value="IHF_alpha"/>
</dbReference>
<keyword evidence="6" id="KW-0804">Transcription</keyword>
<dbReference type="Pfam" id="PF00216">
    <property type="entry name" value="Bac_DNA_binding"/>
    <property type="match status" value="1"/>
</dbReference>
<evidence type="ECO:0000256" key="8">
    <source>
        <dbReference type="RuleBase" id="RU003939"/>
    </source>
</evidence>
<dbReference type="GO" id="GO:0006417">
    <property type="term" value="P:regulation of translation"/>
    <property type="evidence" value="ECO:0007669"/>
    <property type="project" value="UniProtKB-KW"/>
</dbReference>
<dbReference type="AlphaFoldDB" id="A0A6P1NBH5"/>
<protein>
    <recommendedName>
        <fullName evidence="2">Integration host factor subunit alpha</fullName>
    </recommendedName>
</protein>
<evidence type="ECO:0000256" key="3">
    <source>
        <dbReference type="ARBA" id="ARBA00022845"/>
    </source>
</evidence>
<evidence type="ECO:0000256" key="5">
    <source>
        <dbReference type="ARBA" id="ARBA00023125"/>
    </source>
</evidence>
<dbReference type="PANTHER" id="PTHR33175:SF2">
    <property type="entry name" value="INTEGRATION HOST FACTOR SUBUNIT ALPHA"/>
    <property type="match status" value="1"/>
</dbReference>
<dbReference type="Proteomes" id="UP000463975">
    <property type="component" value="Chromosome"/>
</dbReference>
<dbReference type="InterPro" id="IPR010992">
    <property type="entry name" value="IHF-like_DNA-bd_dom_sf"/>
</dbReference>
<evidence type="ECO:0000256" key="7">
    <source>
        <dbReference type="ARBA" id="ARBA00023172"/>
    </source>
</evidence>
<dbReference type="SUPFAM" id="SSF47729">
    <property type="entry name" value="IHF-like DNA-binding proteins"/>
    <property type="match status" value="1"/>
</dbReference>
<dbReference type="PRINTS" id="PR01727">
    <property type="entry name" value="DNABINDINGHU"/>
</dbReference>
<proteinExistence type="inferred from homology"/>
<keyword evidence="4" id="KW-0805">Transcription regulation</keyword>
<dbReference type="EMBL" id="CP047652">
    <property type="protein sequence ID" value="QHI95716.1"/>
    <property type="molecule type" value="Genomic_DNA"/>
</dbReference>
<dbReference type="SMART" id="SM00411">
    <property type="entry name" value="BHL"/>
    <property type="match status" value="1"/>
</dbReference>
<dbReference type="GO" id="GO:0006310">
    <property type="term" value="P:DNA recombination"/>
    <property type="evidence" value="ECO:0007669"/>
    <property type="project" value="UniProtKB-KW"/>
</dbReference>